<feature type="domain" description="Receptor ligand binding region" evidence="7">
    <location>
        <begin position="47"/>
        <end position="410"/>
    </location>
</feature>
<dbReference type="CDD" id="cd06352">
    <property type="entry name" value="PBP1_NPR_GC-like"/>
    <property type="match status" value="1"/>
</dbReference>
<evidence type="ECO:0000256" key="2">
    <source>
        <dbReference type="ARBA" id="ARBA00022692"/>
    </source>
</evidence>
<evidence type="ECO:0000256" key="4">
    <source>
        <dbReference type="ARBA" id="ARBA00023136"/>
    </source>
</evidence>
<feature type="compositionally biased region" description="Basic and acidic residues" evidence="5">
    <location>
        <begin position="692"/>
        <end position="701"/>
    </location>
</feature>
<keyword evidence="9" id="KW-1185">Reference proteome</keyword>
<keyword evidence="3" id="KW-1133">Transmembrane helix</keyword>
<evidence type="ECO:0000256" key="6">
    <source>
        <dbReference type="SAM" id="SignalP"/>
    </source>
</evidence>
<dbReference type="Pfam" id="PF01094">
    <property type="entry name" value="ANF_receptor"/>
    <property type="match status" value="1"/>
</dbReference>
<comment type="subcellular location">
    <subcellularLocation>
        <location evidence="1">Membrane</location>
    </subcellularLocation>
</comment>
<dbReference type="Gene3D" id="3.40.50.2300">
    <property type="match status" value="2"/>
</dbReference>
<feature type="compositionally biased region" description="Pro residues" evidence="5">
    <location>
        <begin position="819"/>
        <end position="833"/>
    </location>
</feature>
<feature type="compositionally biased region" description="Polar residues" evidence="5">
    <location>
        <begin position="932"/>
        <end position="951"/>
    </location>
</feature>
<accession>A0ABD3TYF2</accession>
<feature type="region of interest" description="Disordered" evidence="5">
    <location>
        <begin position="598"/>
        <end position="984"/>
    </location>
</feature>
<evidence type="ECO:0000259" key="7">
    <source>
        <dbReference type="Pfam" id="PF01094"/>
    </source>
</evidence>
<feature type="compositionally biased region" description="Pro residues" evidence="5">
    <location>
        <begin position="860"/>
        <end position="918"/>
    </location>
</feature>
<evidence type="ECO:0000313" key="8">
    <source>
        <dbReference type="EMBL" id="KAL3841318.1"/>
    </source>
</evidence>
<feature type="signal peptide" evidence="6">
    <location>
        <begin position="1"/>
        <end position="20"/>
    </location>
</feature>
<dbReference type="InterPro" id="IPR028082">
    <property type="entry name" value="Peripla_BP_I"/>
</dbReference>
<reference evidence="8 9" key="1">
    <citation type="submission" date="2024-11" db="EMBL/GenBank/DDBJ databases">
        <title>Chromosome-level genome assembly of the freshwater bivalve Anodonta woodiana.</title>
        <authorList>
            <person name="Chen X."/>
        </authorList>
    </citation>
    <scope>NUCLEOTIDE SEQUENCE [LARGE SCALE GENOMIC DNA]</scope>
    <source>
        <strain evidence="8">MN2024</strain>
        <tissue evidence="8">Gills</tissue>
    </source>
</reference>
<comment type="caution">
    <text evidence="8">The sequence shown here is derived from an EMBL/GenBank/DDBJ whole genome shotgun (WGS) entry which is preliminary data.</text>
</comment>
<name>A0ABD3TYF2_SINWO</name>
<feature type="chain" id="PRO_5044827398" description="Receptor ligand binding region domain-containing protein" evidence="6">
    <location>
        <begin position="21"/>
        <end position="1041"/>
    </location>
</feature>
<evidence type="ECO:0000256" key="1">
    <source>
        <dbReference type="ARBA" id="ARBA00004370"/>
    </source>
</evidence>
<feature type="compositionally biased region" description="Low complexity" evidence="5">
    <location>
        <begin position="834"/>
        <end position="859"/>
    </location>
</feature>
<proteinExistence type="predicted"/>
<feature type="compositionally biased region" description="Pro residues" evidence="5">
    <location>
        <begin position="961"/>
        <end position="983"/>
    </location>
</feature>
<feature type="compositionally biased region" description="Low complexity" evidence="5">
    <location>
        <begin position="750"/>
        <end position="764"/>
    </location>
</feature>
<evidence type="ECO:0000313" key="9">
    <source>
        <dbReference type="Proteomes" id="UP001634394"/>
    </source>
</evidence>
<dbReference type="AlphaFoldDB" id="A0ABD3TYF2"/>
<keyword evidence="4" id="KW-0472">Membrane</keyword>
<dbReference type="EMBL" id="JBJQND010000017">
    <property type="protein sequence ID" value="KAL3841318.1"/>
    <property type="molecule type" value="Genomic_DNA"/>
</dbReference>
<feature type="compositionally biased region" description="Polar residues" evidence="5">
    <location>
        <begin position="792"/>
        <end position="815"/>
    </location>
</feature>
<dbReference type="InterPro" id="IPR001828">
    <property type="entry name" value="ANF_lig-bd_rcpt"/>
</dbReference>
<sequence length="1041" mass="115164">MKRTLAIIFVFLHLIVLIYCGEMRIAWISPTNSAQYPINAESSATGAKFGVQSIRTNKALLKNQQIRLKHFDTNCNSQSAIAAFMLARSTYDPDVIIGPPCADALRIVSELASFHNLPVMAWIAPNREFDDKTAHPTLIRMQPAVNEMTSVLQYLFYLMSWRKFTLLYVKDGNSNEAMGEAVEAVARMADISLLSSHALNPLTTDEEIKHILSQIKLYSRVIVLAVPWADMRRYMLIANKLDMTNGDYIFICLDRQIYTEDQLSHAVLSSFGWQRSDNFDKEAKQAFESVLHIIVDPLNEDRDEPVTKMPKNRYKEFLQVTGRIMGNKDVAGVEVPKGTQPDPNALFLYDTILVWAVLAGTLTNKMENYRDGAKMSEVAKDFYATGASGHIAINLNRDRAGKVFILDMNDNGEFQPIQVIRFNSSGNYDMFNLVEPSRMFTWGNGKTGINNAPSDEPNITALCPTVATKQPIFRPETLSRSMILTPPFNIRERLPVLENIKLAQQIISDGARKPLTTKIMEATVAPKFITLPVITTRKPLTTTTDRITIFVPTTSTERTTTTTSPDTTTTALAPATTPTTVTTTSTTTPLPVTTTILHTTVTNEPTTGKPPGLKPSPERPAPAETLEFSPKANIIGDWPKGKNGVQVEQRMRMPGGPRAGQQRQPGFRRRIRLRPGQEPPGAALKGRQGPPTRDHGSHMSPEEVIQTAPETSTPSERVASVTLTQSQTQTPSQPELLLQEQHPSYSGQHPPLQESPSQQPSQSEPRTEVREPTVRQSHVQPGGPNSHPLPPQQNMIRNQNIPQPALSHQTVHSHISSPQQPPIRQPQPPPQQPPSIQQTPQQQSHQFPQPQQPAAHHSLPQPPPPQRQPPPPPQRQPPPPPQRQPLPPPQQPPPPQRPPSPPQKQPQPPPPRQPPPPVQSLSSVTHGHPNPGQVQSPHFKGQTASQPQGQPQPAIHSQGPPLQPPNVMMPPRPPPQRPNPPPVIRQVQVNSWAPVIPASPMEPGPRPSTWSGHATIAPVPDFWGGWTGPQTTTATWWEALI</sequence>
<feature type="compositionally biased region" description="Low complexity" evidence="5">
    <location>
        <begin position="722"/>
        <end position="734"/>
    </location>
</feature>
<organism evidence="8 9">
    <name type="scientific">Sinanodonta woodiana</name>
    <name type="common">Chinese pond mussel</name>
    <name type="synonym">Anodonta woodiana</name>
    <dbReference type="NCBI Taxonomy" id="1069815"/>
    <lineage>
        <taxon>Eukaryota</taxon>
        <taxon>Metazoa</taxon>
        <taxon>Spiralia</taxon>
        <taxon>Lophotrochozoa</taxon>
        <taxon>Mollusca</taxon>
        <taxon>Bivalvia</taxon>
        <taxon>Autobranchia</taxon>
        <taxon>Heteroconchia</taxon>
        <taxon>Palaeoheterodonta</taxon>
        <taxon>Unionida</taxon>
        <taxon>Unionoidea</taxon>
        <taxon>Unionidae</taxon>
        <taxon>Unioninae</taxon>
        <taxon>Sinanodonta</taxon>
    </lineage>
</organism>
<dbReference type="PANTHER" id="PTHR44755:SF8">
    <property type="entry name" value="RECEPTOR LIGAND BINDING REGION DOMAIN-CONTAINING PROTEIN"/>
    <property type="match status" value="1"/>
</dbReference>
<dbReference type="SUPFAM" id="SSF53822">
    <property type="entry name" value="Periplasmic binding protein-like I"/>
    <property type="match status" value="1"/>
</dbReference>
<evidence type="ECO:0000256" key="3">
    <source>
        <dbReference type="ARBA" id="ARBA00022989"/>
    </source>
</evidence>
<dbReference type="PANTHER" id="PTHR44755">
    <property type="entry name" value="NATRIURETIC PEPTIDE RECEPTOR 3-RELATED"/>
    <property type="match status" value="1"/>
</dbReference>
<protein>
    <recommendedName>
        <fullName evidence="7">Receptor ligand binding region domain-containing protein</fullName>
    </recommendedName>
</protein>
<evidence type="ECO:0000256" key="5">
    <source>
        <dbReference type="SAM" id="MobiDB-lite"/>
    </source>
</evidence>
<dbReference type="Proteomes" id="UP001634394">
    <property type="component" value="Unassembled WGS sequence"/>
</dbReference>
<keyword evidence="6" id="KW-0732">Signal</keyword>
<dbReference type="InterPro" id="IPR052612">
    <property type="entry name" value="ANP_Clearance_Receptor"/>
</dbReference>
<dbReference type="GO" id="GO:0016020">
    <property type="term" value="C:membrane"/>
    <property type="evidence" value="ECO:0007669"/>
    <property type="project" value="UniProtKB-SubCell"/>
</dbReference>
<keyword evidence="2" id="KW-0812">Transmembrane</keyword>
<feature type="compositionally biased region" description="Low complexity" evidence="5">
    <location>
        <begin position="652"/>
        <end position="665"/>
    </location>
</feature>
<gene>
    <name evidence="8" type="ORF">ACJMK2_019480</name>
</gene>